<gene>
    <name evidence="4" type="ordered locus">SSGZ1_1085</name>
</gene>
<dbReference type="Pfam" id="PF02517">
    <property type="entry name" value="Rce1-like"/>
    <property type="match status" value="1"/>
</dbReference>
<dbReference type="GO" id="GO:0004175">
    <property type="term" value="F:endopeptidase activity"/>
    <property type="evidence" value="ECO:0007669"/>
    <property type="project" value="UniProtKB-ARBA"/>
</dbReference>
<keyword evidence="2" id="KW-1133">Transmembrane helix</keyword>
<feature type="transmembrane region" description="Helical" evidence="2">
    <location>
        <begin position="31"/>
        <end position="52"/>
    </location>
</feature>
<dbReference type="AlphaFoldDB" id="D5AI77"/>
<feature type="transmembrane region" description="Helical" evidence="2">
    <location>
        <begin position="167"/>
        <end position="186"/>
    </location>
</feature>
<protein>
    <recommendedName>
        <fullName evidence="3">CAAX prenyl protease 2/Lysostaphin resistance protein A-like domain-containing protein</fullName>
    </recommendedName>
</protein>
<feature type="transmembrane region" description="Helical" evidence="2">
    <location>
        <begin position="58"/>
        <end position="78"/>
    </location>
</feature>
<evidence type="ECO:0000256" key="2">
    <source>
        <dbReference type="SAM" id="Phobius"/>
    </source>
</evidence>
<feature type="transmembrane region" description="Helical" evidence="2">
    <location>
        <begin position="90"/>
        <end position="112"/>
    </location>
</feature>
<dbReference type="KEGG" id="ssw:SSGZ1_1085"/>
<feature type="transmembrane region" description="Helical" evidence="2">
    <location>
        <begin position="132"/>
        <end position="155"/>
    </location>
</feature>
<evidence type="ECO:0000259" key="3">
    <source>
        <dbReference type="Pfam" id="PF02517"/>
    </source>
</evidence>
<evidence type="ECO:0000256" key="1">
    <source>
        <dbReference type="ARBA" id="ARBA00009067"/>
    </source>
</evidence>
<dbReference type="PATRIC" id="fig|423211.3.peg.1067"/>
<dbReference type="HOGENOM" id="CLU_079560_3_0_9"/>
<name>D5AI77_STRGZ</name>
<proteinExistence type="inferred from homology"/>
<feature type="transmembrane region" description="Helical" evidence="2">
    <location>
        <begin position="192"/>
        <end position="211"/>
    </location>
</feature>
<dbReference type="InterPro" id="IPR052710">
    <property type="entry name" value="CAAX_protease"/>
</dbReference>
<accession>D5AI77</accession>
<keyword evidence="2" id="KW-0812">Transmembrane</keyword>
<dbReference type="EMBL" id="CP000837">
    <property type="protein sequence ID" value="ADE31542.1"/>
    <property type="molecule type" value="Genomic_DNA"/>
</dbReference>
<evidence type="ECO:0000313" key="5">
    <source>
        <dbReference type="Proteomes" id="UP000002359"/>
    </source>
</evidence>
<feature type="domain" description="CAAX prenyl protease 2/Lysostaphin resistance protein A-like" evidence="3">
    <location>
        <begin position="140"/>
        <end position="228"/>
    </location>
</feature>
<feature type="transmembrane region" description="Helical" evidence="2">
    <location>
        <begin position="218"/>
        <end position="239"/>
    </location>
</feature>
<dbReference type="PANTHER" id="PTHR36435:SF1">
    <property type="entry name" value="CAAX AMINO TERMINAL PROTEASE FAMILY PROTEIN"/>
    <property type="match status" value="1"/>
</dbReference>
<dbReference type="InterPro" id="IPR003675">
    <property type="entry name" value="Rce1/LyrA-like_dom"/>
</dbReference>
<organism evidence="4 5">
    <name type="scientific">Streptococcus suis (strain GZ1)</name>
    <dbReference type="NCBI Taxonomy" id="423211"/>
    <lineage>
        <taxon>Bacteria</taxon>
        <taxon>Bacillati</taxon>
        <taxon>Bacillota</taxon>
        <taxon>Bacilli</taxon>
        <taxon>Lactobacillales</taxon>
        <taxon>Streptococcaceae</taxon>
        <taxon>Streptococcus</taxon>
    </lineage>
</organism>
<dbReference type="PANTHER" id="PTHR36435">
    <property type="entry name" value="SLR1288 PROTEIN"/>
    <property type="match status" value="1"/>
</dbReference>
<comment type="similarity">
    <text evidence="1">Belongs to the UPF0177 family.</text>
</comment>
<sequence length="242" mass="26437">MIRIDLVYVKEIAMNRLGNVKDWNVVKNWKFLLVGLAVVALNVLTQLAMFALPNFDGNNLLIAAVLLLLAVVLGLILTGKLGLWKGEQKWGMVANVGFVVLAFIVMFGLKIIGGQLIMLEEGYGQTTANQEIINNSGLPTLVLFLFAVFFAPVLEELLFRGILMGRVFGKDSIVGLLLSSFLFGLIHNPTNIGSWVVYGGMGLVLGLAYRISGKYTNALILHSLNNLLGFLLMLLMQSLGLI</sequence>
<keyword evidence="2" id="KW-0472">Membrane</keyword>
<dbReference type="Proteomes" id="UP000002359">
    <property type="component" value="Chromosome"/>
</dbReference>
<reference evidence="4 5" key="1">
    <citation type="journal article" date="2009" name="J. Infect. Dis.">
        <title>Clinical, experimental, and genomic differences between intermediately pathogenic, highly pathogenic, and epidemic Streptococcus suis.</title>
        <authorList>
            <person name="Ye C."/>
            <person name="Zheng H."/>
            <person name="Zhang J."/>
            <person name="Jing H."/>
            <person name="Wang L."/>
            <person name="Xiong Y."/>
            <person name="Wang W."/>
            <person name="Zhou Z."/>
            <person name="Sun Q."/>
            <person name="Luo X."/>
            <person name="Du H."/>
            <person name="Gottschalk M."/>
            <person name="Xu J."/>
        </authorList>
    </citation>
    <scope>NUCLEOTIDE SEQUENCE [LARGE SCALE GENOMIC DNA]</scope>
    <source>
        <strain evidence="4 5">GZ1</strain>
    </source>
</reference>
<dbReference type="GO" id="GO:0080120">
    <property type="term" value="P:CAAX-box protein maturation"/>
    <property type="evidence" value="ECO:0007669"/>
    <property type="project" value="UniProtKB-ARBA"/>
</dbReference>
<evidence type="ECO:0000313" key="4">
    <source>
        <dbReference type="EMBL" id="ADE31542.1"/>
    </source>
</evidence>